<protein>
    <recommendedName>
        <fullName evidence="4">Arginine N-succinyltransferase</fullName>
    </recommendedName>
</protein>
<dbReference type="AlphaFoldDB" id="A0A444J122"/>
<keyword evidence="3" id="KW-1185">Reference proteome</keyword>
<gene>
    <name evidence="2" type="ORF">VT98_12512</name>
</gene>
<evidence type="ECO:0000313" key="2">
    <source>
        <dbReference type="EMBL" id="RWX46867.1"/>
    </source>
</evidence>
<organism evidence="2 3">
    <name type="scientific">Candidatus Electrothrix communis</name>
    <dbReference type="NCBI Taxonomy" id="1859133"/>
    <lineage>
        <taxon>Bacteria</taxon>
        <taxon>Pseudomonadati</taxon>
        <taxon>Thermodesulfobacteriota</taxon>
        <taxon>Desulfobulbia</taxon>
        <taxon>Desulfobulbales</taxon>
        <taxon>Desulfobulbaceae</taxon>
        <taxon>Candidatus Electrothrix</taxon>
    </lineage>
</organism>
<dbReference type="Proteomes" id="UP000288086">
    <property type="component" value="Unassembled WGS sequence"/>
</dbReference>
<evidence type="ECO:0000313" key="3">
    <source>
        <dbReference type="Proteomes" id="UP000288086"/>
    </source>
</evidence>
<accession>A0A444J122</accession>
<feature type="region of interest" description="Disordered" evidence="1">
    <location>
        <begin position="65"/>
        <end position="105"/>
    </location>
</feature>
<comment type="caution">
    <text evidence="2">The sequence shown here is derived from an EMBL/GenBank/DDBJ whole genome shotgun (WGS) entry which is preliminary data.</text>
</comment>
<dbReference type="EMBL" id="MTKP01000251">
    <property type="protein sequence ID" value="RWX46867.1"/>
    <property type="molecule type" value="Genomic_DNA"/>
</dbReference>
<proteinExistence type="predicted"/>
<evidence type="ECO:0000256" key="1">
    <source>
        <dbReference type="SAM" id="MobiDB-lite"/>
    </source>
</evidence>
<evidence type="ECO:0008006" key="4">
    <source>
        <dbReference type="Google" id="ProtNLM"/>
    </source>
</evidence>
<feature type="compositionally biased region" description="Polar residues" evidence="1">
    <location>
        <begin position="83"/>
        <end position="96"/>
    </location>
</feature>
<name>A0A444J122_9BACT</name>
<reference evidence="2 3" key="1">
    <citation type="submission" date="2017-01" db="EMBL/GenBank/DDBJ databases">
        <title>The cable genome- insights into the physiology and evolution of filamentous bacteria capable of sulfide oxidation via long distance electron transfer.</title>
        <authorList>
            <person name="Schreiber L."/>
            <person name="Bjerg J.T."/>
            <person name="Boggild A."/>
            <person name="Van De Vossenberg J."/>
            <person name="Meysman F."/>
            <person name="Nielsen L.P."/>
            <person name="Schramm A."/>
            <person name="Kjeldsen K.U."/>
        </authorList>
    </citation>
    <scope>NUCLEOTIDE SEQUENCE [LARGE SCALE GENOMIC DNA]</scope>
    <source>
        <strain evidence="2">A1</strain>
    </source>
</reference>
<sequence>MIEQVMTKKGVSLKQVLCIVAGAMVLTALLTVFAIKTWLFPSPFTPVELSQQEEQQLEQKLSQFDGVAGSAPSHDRNGAGPANTRSPQSRARSYTPQPDDYDEQGALKPEAYSEEGANREITFTERELNGLLANNTDLAEKMAVDLATDLVSLRLLIPVDPDFPIMGGKTLRVRAGAELAYRDNKPVVVLKGVSVMGVPIPNAWLGGLKNIDLMQEFGGEPGFWQSLGEGVESIQVRDGELYVRLRE</sequence>